<gene>
    <name evidence="2" type="ORF">C7B43_15375</name>
</gene>
<comment type="caution">
    <text evidence="2">The sequence shown here is derived from an EMBL/GenBank/DDBJ whole genome shotgun (WGS) entry which is preliminary data.</text>
</comment>
<name>A0A2T2WUT2_9FIRM</name>
<protein>
    <submittedName>
        <fullName evidence="2">Uncharacterized protein</fullName>
    </submittedName>
</protein>
<evidence type="ECO:0000313" key="3">
    <source>
        <dbReference type="Proteomes" id="UP000242699"/>
    </source>
</evidence>
<dbReference type="EMBL" id="PXYT01000045">
    <property type="protein sequence ID" value="PSR25991.1"/>
    <property type="molecule type" value="Genomic_DNA"/>
</dbReference>
<evidence type="ECO:0000313" key="2">
    <source>
        <dbReference type="EMBL" id="PSR25991.1"/>
    </source>
</evidence>
<dbReference type="AlphaFoldDB" id="A0A2T2WUT2"/>
<dbReference type="Proteomes" id="UP000242699">
    <property type="component" value="Unassembled WGS sequence"/>
</dbReference>
<reference evidence="2 3" key="1">
    <citation type="journal article" date="2014" name="BMC Genomics">
        <title>Comparison of environmental and isolate Sulfobacillus genomes reveals diverse carbon, sulfur, nitrogen, and hydrogen metabolisms.</title>
        <authorList>
            <person name="Justice N.B."/>
            <person name="Norman A."/>
            <person name="Brown C.T."/>
            <person name="Singh A."/>
            <person name="Thomas B.C."/>
            <person name="Banfield J.F."/>
        </authorList>
    </citation>
    <scope>NUCLEOTIDE SEQUENCE [LARGE SCALE GENOMIC DNA]</scope>
    <source>
        <strain evidence="2">AMDSBA1</strain>
    </source>
</reference>
<feature type="region of interest" description="Disordered" evidence="1">
    <location>
        <begin position="91"/>
        <end position="118"/>
    </location>
</feature>
<organism evidence="2 3">
    <name type="scientific">Sulfobacillus benefaciens</name>
    <dbReference type="NCBI Taxonomy" id="453960"/>
    <lineage>
        <taxon>Bacteria</taxon>
        <taxon>Bacillati</taxon>
        <taxon>Bacillota</taxon>
        <taxon>Clostridia</taxon>
        <taxon>Eubacteriales</taxon>
        <taxon>Clostridiales Family XVII. Incertae Sedis</taxon>
        <taxon>Sulfobacillus</taxon>
    </lineage>
</organism>
<evidence type="ECO:0000256" key="1">
    <source>
        <dbReference type="SAM" id="MobiDB-lite"/>
    </source>
</evidence>
<accession>A0A2T2WUT2</accession>
<sequence>MSLILIATHPHSDICGEITHWDRTVVAKIESERALEAYTNDAQTVWRVVRQYGSYQRAFGVPFFPVWLGKHGGMGITPETSPTADFVWAAPPSKESQGNEPCGVEAEGDEEITGGLHG</sequence>
<proteinExistence type="predicted"/>